<reference evidence="6" key="1">
    <citation type="submission" date="2021-01" db="EMBL/GenBank/DDBJ databases">
        <title>Whole genome shotgun sequence of Sphaerisporangium rufum NBRC 109079.</title>
        <authorList>
            <person name="Komaki H."/>
            <person name="Tamura T."/>
        </authorList>
    </citation>
    <scope>NUCLEOTIDE SEQUENCE</scope>
    <source>
        <strain evidence="6">NBRC 109079</strain>
    </source>
</reference>
<evidence type="ECO:0000313" key="6">
    <source>
        <dbReference type="EMBL" id="GII80651.1"/>
    </source>
</evidence>
<evidence type="ECO:0000256" key="4">
    <source>
        <dbReference type="PROSITE-ProRule" id="PRU00335"/>
    </source>
</evidence>
<dbReference type="RefSeq" id="WP_203991711.1">
    <property type="nucleotide sequence ID" value="NZ_BOOU01000077.1"/>
</dbReference>
<dbReference type="AlphaFoldDB" id="A0A919V115"/>
<dbReference type="EMBL" id="BOOU01000077">
    <property type="protein sequence ID" value="GII80651.1"/>
    <property type="molecule type" value="Genomic_DNA"/>
</dbReference>
<dbReference type="PANTHER" id="PTHR47506">
    <property type="entry name" value="TRANSCRIPTIONAL REGULATORY PROTEIN"/>
    <property type="match status" value="1"/>
</dbReference>
<keyword evidence="3" id="KW-0804">Transcription</keyword>
<name>A0A919V115_9ACTN</name>
<feature type="domain" description="HTH tetR-type" evidence="5">
    <location>
        <begin position="7"/>
        <end position="67"/>
    </location>
</feature>
<dbReference type="InterPro" id="IPR001647">
    <property type="entry name" value="HTH_TetR"/>
</dbReference>
<evidence type="ECO:0000259" key="5">
    <source>
        <dbReference type="PROSITE" id="PS50977"/>
    </source>
</evidence>
<gene>
    <name evidence="6" type="ORF">Sru01_56330</name>
</gene>
<dbReference type="Proteomes" id="UP000655287">
    <property type="component" value="Unassembled WGS sequence"/>
</dbReference>
<keyword evidence="2 4" id="KW-0238">DNA-binding</keyword>
<evidence type="ECO:0000313" key="7">
    <source>
        <dbReference type="Proteomes" id="UP000655287"/>
    </source>
</evidence>
<dbReference type="GO" id="GO:0003677">
    <property type="term" value="F:DNA binding"/>
    <property type="evidence" value="ECO:0007669"/>
    <property type="project" value="UniProtKB-UniRule"/>
</dbReference>
<proteinExistence type="predicted"/>
<evidence type="ECO:0000256" key="2">
    <source>
        <dbReference type="ARBA" id="ARBA00023125"/>
    </source>
</evidence>
<sequence>MGRHPQPEIRDRLLDGAVHHLVAHGLPVTSLRPLAESLGTSPRMLIYHFGTKDRLVKAALVEARRRQLELFRRALRHRPEEDYAVTLAAAWRTLAGPEAEGYVRLFGTVHGLPASDVPWPDFPAMAVHDWLPHLEAGLRAGGHPDPAASATLVLAVLRGLLLDRRATGEHERVDAAFAELTRLLDRALGRALDPPGGRGL</sequence>
<dbReference type="Pfam" id="PF00440">
    <property type="entry name" value="TetR_N"/>
    <property type="match status" value="1"/>
</dbReference>
<dbReference type="InterPro" id="IPR009057">
    <property type="entry name" value="Homeodomain-like_sf"/>
</dbReference>
<feature type="DNA-binding region" description="H-T-H motif" evidence="4">
    <location>
        <begin position="30"/>
        <end position="49"/>
    </location>
</feature>
<keyword evidence="1" id="KW-0805">Transcription regulation</keyword>
<accession>A0A919V115</accession>
<comment type="caution">
    <text evidence="6">The sequence shown here is derived from an EMBL/GenBank/DDBJ whole genome shotgun (WGS) entry which is preliminary data.</text>
</comment>
<protein>
    <recommendedName>
        <fullName evidence="5">HTH tetR-type domain-containing protein</fullName>
    </recommendedName>
</protein>
<evidence type="ECO:0000256" key="3">
    <source>
        <dbReference type="ARBA" id="ARBA00023163"/>
    </source>
</evidence>
<keyword evidence="7" id="KW-1185">Reference proteome</keyword>
<dbReference type="PANTHER" id="PTHR47506:SF1">
    <property type="entry name" value="HTH-TYPE TRANSCRIPTIONAL REGULATOR YJDC"/>
    <property type="match status" value="1"/>
</dbReference>
<dbReference type="SUPFAM" id="SSF46689">
    <property type="entry name" value="Homeodomain-like"/>
    <property type="match status" value="1"/>
</dbReference>
<dbReference type="PROSITE" id="PS50977">
    <property type="entry name" value="HTH_TETR_2"/>
    <property type="match status" value="1"/>
</dbReference>
<dbReference type="Gene3D" id="1.10.357.10">
    <property type="entry name" value="Tetracycline Repressor, domain 2"/>
    <property type="match status" value="1"/>
</dbReference>
<organism evidence="6 7">
    <name type="scientific">Sphaerisporangium rufum</name>
    <dbReference type="NCBI Taxonomy" id="1381558"/>
    <lineage>
        <taxon>Bacteria</taxon>
        <taxon>Bacillati</taxon>
        <taxon>Actinomycetota</taxon>
        <taxon>Actinomycetes</taxon>
        <taxon>Streptosporangiales</taxon>
        <taxon>Streptosporangiaceae</taxon>
        <taxon>Sphaerisporangium</taxon>
    </lineage>
</organism>
<evidence type="ECO:0000256" key="1">
    <source>
        <dbReference type="ARBA" id="ARBA00023015"/>
    </source>
</evidence>